<dbReference type="Proteomes" id="UP001243212">
    <property type="component" value="Unassembled WGS sequence"/>
</dbReference>
<evidence type="ECO:0000256" key="1">
    <source>
        <dbReference type="ARBA" id="ARBA00023002"/>
    </source>
</evidence>
<dbReference type="RefSeq" id="WP_307683161.1">
    <property type="nucleotide sequence ID" value="NZ_JAUSQX010000001.1"/>
</dbReference>
<proteinExistence type="predicted"/>
<evidence type="ECO:0000259" key="3">
    <source>
        <dbReference type="Pfam" id="PF02826"/>
    </source>
</evidence>
<keyword evidence="5" id="KW-1185">Reference proteome</keyword>
<feature type="domain" description="D-isomer specific 2-hydroxyacid dehydrogenase NAD-binding" evidence="3">
    <location>
        <begin position="99"/>
        <end position="268"/>
    </location>
</feature>
<sequence length="300" mass="32741">MSISVSVPNETFRKMVENSGCEVDIVDWDLKSPAPQDFIDLVLLPLISDKPDLSLLGTVDSRLVQASSIGFEHITPHIGDKPLANATTVHETSTAELTLALILGQMRGMQRIVRSQDEGVWDTFTAPGLADKKVLLIGYGGIGKAIAARLAPFEVDLYRAATTRREDEHGIIYGTEEIKDLLPQMDIVILIVPSAESTIGMVDDEFLSLMKDGSLIVNMARGVVADTDALVKHADRLKIAFDVVDPEPLPEGHPLYSHPNVLFSAHMGGYSDALWPRLTALVQRQIRALTNGDEPENVVN</sequence>
<organism evidence="4 5">
    <name type="scientific">Trueperella bonasi</name>
    <dbReference type="NCBI Taxonomy" id="312286"/>
    <lineage>
        <taxon>Bacteria</taxon>
        <taxon>Bacillati</taxon>
        <taxon>Actinomycetota</taxon>
        <taxon>Actinomycetes</taxon>
        <taxon>Actinomycetales</taxon>
        <taxon>Actinomycetaceae</taxon>
        <taxon>Trueperella</taxon>
    </lineage>
</organism>
<dbReference type="Pfam" id="PF02826">
    <property type="entry name" value="2-Hacid_dh_C"/>
    <property type="match status" value="1"/>
</dbReference>
<dbReference type="SUPFAM" id="SSF51735">
    <property type="entry name" value="NAD(P)-binding Rossmann-fold domains"/>
    <property type="match status" value="1"/>
</dbReference>
<dbReference type="CDD" id="cd12166">
    <property type="entry name" value="2-Hacid_dh_7"/>
    <property type="match status" value="1"/>
</dbReference>
<keyword evidence="1" id="KW-0560">Oxidoreductase</keyword>
<evidence type="ECO:0000313" key="4">
    <source>
        <dbReference type="EMBL" id="MDP9806981.1"/>
    </source>
</evidence>
<evidence type="ECO:0000256" key="2">
    <source>
        <dbReference type="ARBA" id="ARBA00023027"/>
    </source>
</evidence>
<dbReference type="PANTHER" id="PTHR10996:SF178">
    <property type="entry name" value="2-HYDROXYACID DEHYDROGENASE YGL185C-RELATED"/>
    <property type="match status" value="1"/>
</dbReference>
<comment type="caution">
    <text evidence="4">The sequence shown here is derived from an EMBL/GenBank/DDBJ whole genome shotgun (WGS) entry which is preliminary data.</text>
</comment>
<dbReference type="PANTHER" id="PTHR10996">
    <property type="entry name" value="2-HYDROXYACID DEHYDROGENASE-RELATED"/>
    <property type="match status" value="1"/>
</dbReference>
<reference evidence="4 5" key="1">
    <citation type="submission" date="2023-07" db="EMBL/GenBank/DDBJ databases">
        <title>Sequencing the genomes of 1000 actinobacteria strains.</title>
        <authorList>
            <person name="Klenk H.-P."/>
        </authorList>
    </citation>
    <scope>NUCLEOTIDE SEQUENCE [LARGE SCALE GENOMIC DNA]</scope>
    <source>
        <strain evidence="4 5">DSM 17163</strain>
    </source>
</reference>
<keyword evidence="2" id="KW-0520">NAD</keyword>
<dbReference type="InterPro" id="IPR036291">
    <property type="entry name" value="NAD(P)-bd_dom_sf"/>
</dbReference>
<protein>
    <submittedName>
        <fullName evidence="4">Phosphoglycerate dehydrogenase-like enzyme</fullName>
    </submittedName>
</protein>
<gene>
    <name evidence="4" type="ORF">J2S70_001563</name>
</gene>
<evidence type="ECO:0000313" key="5">
    <source>
        <dbReference type="Proteomes" id="UP001243212"/>
    </source>
</evidence>
<dbReference type="InterPro" id="IPR006140">
    <property type="entry name" value="D-isomer_DH_NAD-bd"/>
</dbReference>
<dbReference type="Gene3D" id="3.40.50.720">
    <property type="entry name" value="NAD(P)-binding Rossmann-like Domain"/>
    <property type="match status" value="2"/>
</dbReference>
<name>A0ABT9NHV4_9ACTO</name>
<dbReference type="InterPro" id="IPR050223">
    <property type="entry name" value="D-isomer_2-hydroxyacid_DH"/>
</dbReference>
<accession>A0ABT9NHV4</accession>
<dbReference type="EMBL" id="JAUSQX010000001">
    <property type="protein sequence ID" value="MDP9806981.1"/>
    <property type="molecule type" value="Genomic_DNA"/>
</dbReference>